<dbReference type="OrthoDB" id="5428737at2759"/>
<dbReference type="EMBL" id="MSFO01000002">
    <property type="protein sequence ID" value="PLB52685.1"/>
    <property type="molecule type" value="Genomic_DNA"/>
</dbReference>
<feature type="transmembrane region" description="Helical" evidence="2">
    <location>
        <begin position="62"/>
        <end position="87"/>
    </location>
</feature>
<evidence type="ECO:0000256" key="2">
    <source>
        <dbReference type="SAM" id="Phobius"/>
    </source>
</evidence>
<feature type="region of interest" description="Disordered" evidence="1">
    <location>
        <begin position="188"/>
        <end position="264"/>
    </location>
</feature>
<feature type="transmembrane region" description="Helical" evidence="2">
    <location>
        <begin position="107"/>
        <end position="126"/>
    </location>
</feature>
<protein>
    <submittedName>
        <fullName evidence="4">DUF1746-domain-containing protein</fullName>
    </submittedName>
</protein>
<accession>A0A2I2GIH8</accession>
<dbReference type="GO" id="GO:0044695">
    <property type="term" value="C:Dsc E3 ubiquitin ligase complex"/>
    <property type="evidence" value="ECO:0007669"/>
    <property type="project" value="InterPro"/>
</dbReference>
<keyword evidence="2" id="KW-1133">Transmembrane helix</keyword>
<dbReference type="PANTHER" id="PTHR39405">
    <property type="entry name" value="DSC E3 UBIQUITIN LIGASE COMPLEX SUBUNIT 4"/>
    <property type="match status" value="1"/>
</dbReference>
<feature type="compositionally biased region" description="Basic and acidic residues" evidence="1">
    <location>
        <begin position="208"/>
        <end position="224"/>
    </location>
</feature>
<comment type="caution">
    <text evidence="4">The sequence shown here is derived from an EMBL/GenBank/DDBJ whole genome shotgun (WGS) entry which is preliminary data.</text>
</comment>
<feature type="domain" description="DUF1746" evidence="3">
    <location>
        <begin position="59"/>
        <end position="172"/>
    </location>
</feature>
<feature type="compositionally biased region" description="Low complexity" evidence="1">
    <location>
        <begin position="228"/>
        <end position="243"/>
    </location>
</feature>
<sequence length="361" mass="39307">MTTPDVFRDAEYIADVSGLSYGSVADVDGRSSSPDPHDGRIKKQQSAAKVALIDRLLRDLDILIYCQLSALYYMDCSIVLFAVRAIIQLIFFTPKAPPFDPTRNQPFVGAIFASNLFCMTFHYFFIHPDAGESTRGYLHGGLLIDFIGQKAPVPVTRLLAFDVLVMLLDLIMLGLIVERVKTTEATAAASTATTSPSSSSAQSPIVTPRDRDRDQDHDFEERGVLRNGSDSISHSSSSSRTSGHGIGLNDVLESGASGSQSPLSLHEQLERNELLADPSESGHVSGSKNHHPLDSFASGEAVVMDLGLFDVIRDQWRYSTVTARRTSAYVPSDQTAAFLRQRFGLQVRPDGRVERIAAGGS</sequence>
<dbReference type="AlphaFoldDB" id="A0A2I2GIH8"/>
<dbReference type="GO" id="GO:0005783">
    <property type="term" value="C:endoplasmic reticulum"/>
    <property type="evidence" value="ECO:0007669"/>
    <property type="project" value="TreeGrafter"/>
</dbReference>
<keyword evidence="2" id="KW-0472">Membrane</keyword>
<dbReference type="STRING" id="1392250.A0A2I2GIH8"/>
<feature type="compositionally biased region" description="Low complexity" evidence="1">
    <location>
        <begin position="188"/>
        <end position="201"/>
    </location>
</feature>
<dbReference type="InterPro" id="IPR038967">
    <property type="entry name" value="Dsc4-like"/>
</dbReference>
<evidence type="ECO:0000313" key="5">
    <source>
        <dbReference type="Proteomes" id="UP000234275"/>
    </source>
</evidence>
<dbReference type="Pfam" id="PF08508">
    <property type="entry name" value="DUF1746"/>
    <property type="match status" value="1"/>
</dbReference>
<dbReference type="VEuPathDB" id="FungiDB:P170DRAFT_434407"/>
<evidence type="ECO:0000256" key="1">
    <source>
        <dbReference type="SAM" id="MobiDB-lite"/>
    </source>
</evidence>
<proteinExistence type="predicted"/>
<keyword evidence="2" id="KW-0812">Transmembrane</keyword>
<dbReference type="RefSeq" id="XP_024707987.1">
    <property type="nucleotide sequence ID" value="XM_024848704.1"/>
</dbReference>
<keyword evidence="5" id="KW-1185">Reference proteome</keyword>
<organism evidence="4 5">
    <name type="scientific">Aspergillus steynii IBT 23096</name>
    <dbReference type="NCBI Taxonomy" id="1392250"/>
    <lineage>
        <taxon>Eukaryota</taxon>
        <taxon>Fungi</taxon>
        <taxon>Dikarya</taxon>
        <taxon>Ascomycota</taxon>
        <taxon>Pezizomycotina</taxon>
        <taxon>Eurotiomycetes</taxon>
        <taxon>Eurotiomycetidae</taxon>
        <taxon>Eurotiales</taxon>
        <taxon>Aspergillaceae</taxon>
        <taxon>Aspergillus</taxon>
        <taxon>Aspergillus subgen. Circumdati</taxon>
    </lineage>
</organism>
<name>A0A2I2GIH8_9EURO</name>
<dbReference type="Proteomes" id="UP000234275">
    <property type="component" value="Unassembled WGS sequence"/>
</dbReference>
<dbReference type="PANTHER" id="PTHR39405:SF1">
    <property type="entry name" value="DSC E3 UBIQUITIN LIGASE COMPLEX SUBUNIT 4"/>
    <property type="match status" value="1"/>
</dbReference>
<dbReference type="GO" id="GO:0032933">
    <property type="term" value="P:SREBP signaling pathway"/>
    <property type="evidence" value="ECO:0007669"/>
    <property type="project" value="InterPro"/>
</dbReference>
<dbReference type="InterPro" id="IPR013715">
    <property type="entry name" value="DUF1746"/>
</dbReference>
<gene>
    <name evidence="4" type="ORF">P170DRAFT_434407</name>
</gene>
<evidence type="ECO:0000313" key="4">
    <source>
        <dbReference type="EMBL" id="PLB52685.1"/>
    </source>
</evidence>
<evidence type="ECO:0000259" key="3">
    <source>
        <dbReference type="Pfam" id="PF08508"/>
    </source>
</evidence>
<dbReference type="GeneID" id="36556403"/>
<reference evidence="4 5" key="1">
    <citation type="submission" date="2016-12" db="EMBL/GenBank/DDBJ databases">
        <title>The genomes of Aspergillus section Nigri reveals drivers in fungal speciation.</title>
        <authorList>
            <consortium name="DOE Joint Genome Institute"/>
            <person name="Vesth T.C."/>
            <person name="Nybo J."/>
            <person name="Theobald S."/>
            <person name="Brandl J."/>
            <person name="Frisvad J.C."/>
            <person name="Nielsen K.F."/>
            <person name="Lyhne E.K."/>
            <person name="Kogle M.E."/>
            <person name="Kuo A."/>
            <person name="Riley R."/>
            <person name="Clum A."/>
            <person name="Nolan M."/>
            <person name="Lipzen A."/>
            <person name="Salamov A."/>
            <person name="Henrissat B."/>
            <person name="Wiebenga A."/>
            <person name="De Vries R.P."/>
            <person name="Grigoriev I.V."/>
            <person name="Mortensen U.H."/>
            <person name="Andersen M.R."/>
            <person name="Baker S.E."/>
        </authorList>
    </citation>
    <scope>NUCLEOTIDE SEQUENCE [LARGE SCALE GENOMIC DNA]</scope>
    <source>
        <strain evidence="4 5">IBT 23096</strain>
    </source>
</reference>
<feature type="transmembrane region" description="Helical" evidence="2">
    <location>
        <begin position="158"/>
        <end position="177"/>
    </location>
</feature>